<dbReference type="GO" id="GO:0003677">
    <property type="term" value="F:DNA binding"/>
    <property type="evidence" value="ECO:0007669"/>
    <property type="project" value="UniProtKB-KW"/>
</dbReference>
<dbReference type="InterPro" id="IPR011711">
    <property type="entry name" value="GntR_C"/>
</dbReference>
<dbReference type="Pfam" id="PF00392">
    <property type="entry name" value="GntR"/>
    <property type="match status" value="1"/>
</dbReference>
<keyword evidence="2" id="KW-0238">DNA-binding</keyword>
<proteinExistence type="predicted"/>
<dbReference type="CDD" id="cd07377">
    <property type="entry name" value="WHTH_GntR"/>
    <property type="match status" value="1"/>
</dbReference>
<evidence type="ECO:0000259" key="4">
    <source>
        <dbReference type="PROSITE" id="PS50949"/>
    </source>
</evidence>
<dbReference type="EMBL" id="CP043505">
    <property type="protein sequence ID" value="QEO14812.1"/>
    <property type="molecule type" value="Genomic_DNA"/>
</dbReference>
<evidence type="ECO:0000256" key="3">
    <source>
        <dbReference type="ARBA" id="ARBA00023163"/>
    </source>
</evidence>
<dbReference type="Gene3D" id="1.10.10.10">
    <property type="entry name" value="Winged helix-like DNA-binding domain superfamily/Winged helix DNA-binding domain"/>
    <property type="match status" value="1"/>
</dbReference>
<feature type="domain" description="HTH gntR-type" evidence="4">
    <location>
        <begin position="12"/>
        <end position="79"/>
    </location>
</feature>
<dbReference type="SUPFAM" id="SSF48008">
    <property type="entry name" value="GntR ligand-binding domain-like"/>
    <property type="match status" value="1"/>
</dbReference>
<protein>
    <submittedName>
        <fullName evidence="5">GntR family transcriptional regulator</fullName>
    </submittedName>
</protein>
<dbReference type="InterPro" id="IPR000524">
    <property type="entry name" value="Tscrpt_reg_HTH_GntR"/>
</dbReference>
<dbReference type="Pfam" id="PF07729">
    <property type="entry name" value="FCD"/>
    <property type="match status" value="1"/>
</dbReference>
<dbReference type="InterPro" id="IPR036388">
    <property type="entry name" value="WH-like_DNA-bd_sf"/>
</dbReference>
<dbReference type="AlphaFoldDB" id="A0A5C1YJ50"/>
<dbReference type="SMART" id="SM00345">
    <property type="entry name" value="HTH_GNTR"/>
    <property type="match status" value="1"/>
</dbReference>
<dbReference type="PROSITE" id="PS50949">
    <property type="entry name" value="HTH_GNTR"/>
    <property type="match status" value="1"/>
</dbReference>
<dbReference type="SUPFAM" id="SSF46785">
    <property type="entry name" value="Winged helix' DNA-binding domain"/>
    <property type="match status" value="1"/>
</dbReference>
<keyword evidence="3" id="KW-0804">Transcription</keyword>
<name>A0A5C1YJ50_9MICO</name>
<accession>A0A5C1YJ50</accession>
<dbReference type="Proteomes" id="UP000324678">
    <property type="component" value="Chromosome"/>
</dbReference>
<evidence type="ECO:0000256" key="1">
    <source>
        <dbReference type="ARBA" id="ARBA00023015"/>
    </source>
</evidence>
<evidence type="ECO:0000256" key="2">
    <source>
        <dbReference type="ARBA" id="ARBA00023125"/>
    </source>
</evidence>
<organism evidence="5 6">
    <name type="scientific">Agromyces intestinalis</name>
    <dbReference type="NCBI Taxonomy" id="2592652"/>
    <lineage>
        <taxon>Bacteria</taxon>
        <taxon>Bacillati</taxon>
        <taxon>Actinomycetota</taxon>
        <taxon>Actinomycetes</taxon>
        <taxon>Micrococcales</taxon>
        <taxon>Microbacteriaceae</taxon>
        <taxon>Agromyces</taxon>
    </lineage>
</organism>
<evidence type="ECO:0000313" key="6">
    <source>
        <dbReference type="Proteomes" id="UP000324678"/>
    </source>
</evidence>
<evidence type="ECO:0000313" key="5">
    <source>
        <dbReference type="EMBL" id="QEO14812.1"/>
    </source>
</evidence>
<dbReference type="InterPro" id="IPR008920">
    <property type="entry name" value="TF_FadR/GntR_C"/>
</dbReference>
<reference evidence="5 6" key="1">
    <citation type="submission" date="2019-09" db="EMBL/GenBank/DDBJ databases">
        <title>Genome sequencing of strain KACC 19306.</title>
        <authorList>
            <person name="Heo J."/>
            <person name="Kim S.-J."/>
            <person name="Kim J.-S."/>
            <person name="Hong S.-B."/>
            <person name="Kwon S.-W."/>
        </authorList>
    </citation>
    <scope>NUCLEOTIDE SEQUENCE [LARGE SCALE GENOMIC DNA]</scope>
    <source>
        <strain evidence="5 6">KACC 19306</strain>
    </source>
</reference>
<dbReference type="GO" id="GO:0003700">
    <property type="term" value="F:DNA-binding transcription factor activity"/>
    <property type="evidence" value="ECO:0007669"/>
    <property type="project" value="InterPro"/>
</dbReference>
<dbReference type="PANTHER" id="PTHR43537:SF45">
    <property type="entry name" value="GNTR FAMILY REGULATORY PROTEIN"/>
    <property type="match status" value="1"/>
</dbReference>
<dbReference type="RefSeq" id="WP_149160831.1">
    <property type="nucleotide sequence ID" value="NZ_CP043505.1"/>
</dbReference>
<dbReference type="OrthoDB" id="3864082at2"/>
<dbReference type="KEGG" id="ail:FLP10_10630"/>
<dbReference type="Gene3D" id="1.20.120.530">
    <property type="entry name" value="GntR ligand-binding domain-like"/>
    <property type="match status" value="1"/>
</dbReference>
<gene>
    <name evidence="5" type="ORF">FLP10_10630</name>
</gene>
<keyword evidence="1" id="KW-0805">Transcription regulation</keyword>
<dbReference type="PANTHER" id="PTHR43537">
    <property type="entry name" value="TRANSCRIPTIONAL REGULATOR, GNTR FAMILY"/>
    <property type="match status" value="1"/>
</dbReference>
<sequence length="230" mass="25015">MTLESLRLPEPRSLRAQVEQTLSAAIISGELAPGELLTVPTLAARFDVSATPVREAMLELEHRGFVEPVRNKGFRVTEVSDEALRQLVAVRQLLEPPAMEQLARVLPELPADRLEPLRAFAEQIVAGASRGDLPAYLAADVEFHLGLTALLGNDLLVDLVRDLRSRTRLVGLVAMLESDRLGESAAEHLVLLDLLAAGDAAGARDLMHRHIAHTLGWWAGNPETAEALAR</sequence>
<keyword evidence="6" id="KW-1185">Reference proteome</keyword>
<dbReference type="SMART" id="SM00895">
    <property type="entry name" value="FCD"/>
    <property type="match status" value="1"/>
</dbReference>
<dbReference type="InterPro" id="IPR036390">
    <property type="entry name" value="WH_DNA-bd_sf"/>
</dbReference>